<dbReference type="GO" id="GO:0043565">
    <property type="term" value="F:sequence-specific DNA binding"/>
    <property type="evidence" value="ECO:0007669"/>
    <property type="project" value="InterPro"/>
</dbReference>
<keyword evidence="1" id="KW-0805">Transcription regulation</keyword>
<dbReference type="Pfam" id="PF12833">
    <property type="entry name" value="HTH_18"/>
    <property type="match status" value="1"/>
</dbReference>
<dbReference type="InterPro" id="IPR018060">
    <property type="entry name" value="HTH_AraC"/>
</dbReference>
<reference evidence="4 5" key="1">
    <citation type="submission" date="2019-01" db="EMBL/GenBank/DDBJ databases">
        <title>Bacillus sp. M5HDSG1-1, whole genome shotgun sequence.</title>
        <authorList>
            <person name="Tuo L."/>
        </authorList>
    </citation>
    <scope>NUCLEOTIDE SEQUENCE [LARGE SCALE GENOMIC DNA]</scope>
    <source>
        <strain evidence="4 5">M5HDSG1-1</strain>
    </source>
</reference>
<evidence type="ECO:0000313" key="5">
    <source>
        <dbReference type="Proteomes" id="UP000288024"/>
    </source>
</evidence>
<name>A0A3S2TT19_9BACI</name>
<evidence type="ECO:0000313" key="4">
    <source>
        <dbReference type="EMBL" id="RVT60221.1"/>
    </source>
</evidence>
<evidence type="ECO:0000256" key="1">
    <source>
        <dbReference type="ARBA" id="ARBA00023015"/>
    </source>
</evidence>
<dbReference type="AlphaFoldDB" id="A0A3S2TT19"/>
<dbReference type="Proteomes" id="UP000288024">
    <property type="component" value="Unassembled WGS sequence"/>
</dbReference>
<dbReference type="InterPro" id="IPR009594">
    <property type="entry name" value="Tscrpt_reg_HTH_AraC_N"/>
</dbReference>
<dbReference type="SUPFAM" id="SSF46689">
    <property type="entry name" value="Homeodomain-like"/>
    <property type="match status" value="2"/>
</dbReference>
<evidence type="ECO:0000256" key="2">
    <source>
        <dbReference type="ARBA" id="ARBA00023163"/>
    </source>
</evidence>
<accession>A0A3S2TT19</accession>
<dbReference type="RefSeq" id="WP_127739473.1">
    <property type="nucleotide sequence ID" value="NZ_CP196003.1"/>
</dbReference>
<dbReference type="PROSITE" id="PS01124">
    <property type="entry name" value="HTH_ARAC_FAMILY_2"/>
    <property type="match status" value="1"/>
</dbReference>
<feature type="domain" description="HTH araC/xylS-type" evidence="3">
    <location>
        <begin position="196"/>
        <end position="294"/>
    </location>
</feature>
<dbReference type="Gene3D" id="1.10.10.60">
    <property type="entry name" value="Homeodomain-like"/>
    <property type="match status" value="1"/>
</dbReference>
<sequence length="305" mass="34758">MTVQTTNQLSELGKLVERFTKEEGLNKTAVPSLFFIRESQVTEPIHAVFKPSICIILQGEKEVLLAQDRFQYGPEDYIVSSVHLPVIGQVIKASKDAPYLAFKLEFTPREIFGLISDSNSQFERKKNMNRAMYISKADHPLLDAATRLGQLLEKPEHIHVLAPLYKKEILYMVLQGSHGAILRQMAIEGSQTYRISEVIDHIKLNYVSAFRIEDLADKANMSVATLHRYFKQVTAMSPIQFQKNLRLQEARRRLLAESTDAAEVAFQVGYESPSQFSREYSRMFGLPPKEDIKQLRANPLQSKNA</sequence>
<proteinExistence type="predicted"/>
<dbReference type="GeneID" id="87617121"/>
<dbReference type="SMART" id="SM00342">
    <property type="entry name" value="HTH_ARAC"/>
    <property type="match status" value="1"/>
</dbReference>
<dbReference type="Pfam" id="PF06719">
    <property type="entry name" value="AraC_N"/>
    <property type="match status" value="1"/>
</dbReference>
<organism evidence="4 5">
    <name type="scientific">Niallia taxi</name>
    <dbReference type="NCBI Taxonomy" id="2499688"/>
    <lineage>
        <taxon>Bacteria</taxon>
        <taxon>Bacillati</taxon>
        <taxon>Bacillota</taxon>
        <taxon>Bacilli</taxon>
        <taxon>Bacillales</taxon>
        <taxon>Bacillaceae</taxon>
        <taxon>Niallia</taxon>
    </lineage>
</organism>
<evidence type="ECO:0000259" key="3">
    <source>
        <dbReference type="PROSITE" id="PS01124"/>
    </source>
</evidence>
<gene>
    <name evidence="4" type="ORF">EM808_17405</name>
</gene>
<dbReference type="EMBL" id="RZTZ01000007">
    <property type="protein sequence ID" value="RVT60221.1"/>
    <property type="molecule type" value="Genomic_DNA"/>
</dbReference>
<keyword evidence="2" id="KW-0804">Transcription</keyword>
<keyword evidence="5" id="KW-1185">Reference proteome</keyword>
<dbReference type="PANTHER" id="PTHR43436">
    <property type="entry name" value="ARAC-FAMILY TRANSCRIPTIONAL REGULATOR"/>
    <property type="match status" value="1"/>
</dbReference>
<dbReference type="PANTHER" id="PTHR43436:SF1">
    <property type="entry name" value="TRANSCRIPTIONAL REGULATORY PROTEIN"/>
    <property type="match status" value="1"/>
</dbReference>
<comment type="caution">
    <text evidence="4">The sequence shown here is derived from an EMBL/GenBank/DDBJ whole genome shotgun (WGS) entry which is preliminary data.</text>
</comment>
<dbReference type="GO" id="GO:0003700">
    <property type="term" value="F:DNA-binding transcription factor activity"/>
    <property type="evidence" value="ECO:0007669"/>
    <property type="project" value="InterPro"/>
</dbReference>
<dbReference type="InterPro" id="IPR009057">
    <property type="entry name" value="Homeodomain-like_sf"/>
</dbReference>
<protein>
    <submittedName>
        <fullName evidence="4">AraC family transcriptional regulator</fullName>
    </submittedName>
</protein>